<dbReference type="InterPro" id="IPR018713">
    <property type="entry name" value="MPAB/Lcp_cat_dom"/>
</dbReference>
<dbReference type="Proteomes" id="UP001194746">
    <property type="component" value="Unassembled WGS sequence"/>
</dbReference>
<keyword evidence="3" id="KW-1185">Reference proteome</keyword>
<reference evidence="2" key="2">
    <citation type="submission" date="2020-02" db="EMBL/GenBank/DDBJ databases">
        <authorList>
            <person name="Gilchrist C.L.M."/>
            <person name="Chooi Y.-H."/>
        </authorList>
    </citation>
    <scope>NUCLEOTIDE SEQUENCE</scope>
    <source>
        <strain evidence="2">MST-FP2251</strain>
    </source>
</reference>
<reference evidence="2" key="1">
    <citation type="journal article" date="2019" name="Beilstein J. Org. Chem.">
        <title>Nanangenines: drimane sesquiterpenoids as the dominant metabolite cohort of a novel Australian fungus, Aspergillus nanangensis.</title>
        <authorList>
            <person name="Lacey H.J."/>
            <person name="Gilchrist C.L.M."/>
            <person name="Crombie A."/>
            <person name="Kalaitzis J.A."/>
            <person name="Vuong D."/>
            <person name="Rutledge P.J."/>
            <person name="Turner P."/>
            <person name="Pitt J.I."/>
            <person name="Lacey E."/>
            <person name="Chooi Y.H."/>
            <person name="Piggott A.M."/>
        </authorList>
    </citation>
    <scope>NUCLEOTIDE SEQUENCE</scope>
    <source>
        <strain evidence="2">MST-FP2251</strain>
    </source>
</reference>
<gene>
    <name evidence="2" type="ORF">FE257_001808</name>
</gene>
<evidence type="ECO:0000313" key="2">
    <source>
        <dbReference type="EMBL" id="KAF9884408.1"/>
    </source>
</evidence>
<accession>A0AAD4CDS6</accession>
<comment type="caution">
    <text evidence="2">The sequence shown here is derived from an EMBL/GenBank/DDBJ whole genome shotgun (WGS) entry which is preliminary data.</text>
</comment>
<proteinExistence type="predicted"/>
<dbReference type="EMBL" id="VCAU01000123">
    <property type="protein sequence ID" value="KAF9884408.1"/>
    <property type="molecule type" value="Genomic_DNA"/>
</dbReference>
<evidence type="ECO:0000259" key="1">
    <source>
        <dbReference type="Pfam" id="PF09995"/>
    </source>
</evidence>
<protein>
    <recommendedName>
        <fullName evidence="1">ER-bound oxygenase mpaB/mpaB'/Rubber oxygenase catalytic domain-containing protein</fullName>
    </recommendedName>
</protein>
<sequence>MSASVSSTSVIEKEPASPKVAGTGELELTEMPLLLRESIGQYGGLAALLLQIAHPGVGRGVHDHSEFATRQLDRGEKTAVYVYTMVYGTDEEKSLVRQWVNRAHARVKGGSGDDKYNANDPHLQLWVAATLYASMSAMYERMWGEFPPERAERIYQEYSVYATSLRVPMELWPKDRAAFWEYYWGVVNNDLVVVSEAKEIFYHIMHPKVPFYLRPLVAMLLPINRSFAIDLLPAKVSAGFGLKTETGRGDRLLQRVVLSLYNVTPPFIRYYPKTYYMGRAKTMVKMIKEQGFANLRMRAG</sequence>
<feature type="domain" description="ER-bound oxygenase mpaB/mpaB'/Rubber oxygenase catalytic" evidence="1">
    <location>
        <begin position="37"/>
        <end position="256"/>
    </location>
</feature>
<name>A0AAD4CDS6_ASPNN</name>
<dbReference type="Pfam" id="PF09995">
    <property type="entry name" value="MPAB_Lcp_cat"/>
    <property type="match status" value="1"/>
</dbReference>
<organism evidence="2 3">
    <name type="scientific">Aspergillus nanangensis</name>
    <dbReference type="NCBI Taxonomy" id="2582783"/>
    <lineage>
        <taxon>Eukaryota</taxon>
        <taxon>Fungi</taxon>
        <taxon>Dikarya</taxon>
        <taxon>Ascomycota</taxon>
        <taxon>Pezizomycotina</taxon>
        <taxon>Eurotiomycetes</taxon>
        <taxon>Eurotiomycetidae</taxon>
        <taxon>Eurotiales</taxon>
        <taxon>Aspergillaceae</taxon>
        <taxon>Aspergillus</taxon>
        <taxon>Aspergillus subgen. Circumdati</taxon>
    </lineage>
</organism>
<dbReference type="PANTHER" id="PTHR36151">
    <property type="entry name" value="BLR2777 PROTEIN"/>
    <property type="match status" value="1"/>
</dbReference>
<dbReference type="PANTHER" id="PTHR36151:SF3">
    <property type="entry name" value="ER-BOUND OXYGENASE MPAB_MPAB'_RUBBER OXYGENASE CATALYTIC DOMAIN-CONTAINING PROTEIN"/>
    <property type="match status" value="1"/>
</dbReference>
<evidence type="ECO:0000313" key="3">
    <source>
        <dbReference type="Proteomes" id="UP001194746"/>
    </source>
</evidence>
<dbReference type="GO" id="GO:0016491">
    <property type="term" value="F:oxidoreductase activity"/>
    <property type="evidence" value="ECO:0007669"/>
    <property type="project" value="InterPro"/>
</dbReference>
<dbReference type="AlphaFoldDB" id="A0AAD4CDS6"/>